<evidence type="ECO:0000256" key="12">
    <source>
        <dbReference type="ARBA" id="ARBA00041185"/>
    </source>
</evidence>
<evidence type="ECO:0000256" key="11">
    <source>
        <dbReference type="ARBA" id="ARBA00038053"/>
    </source>
</evidence>
<organism evidence="18 19">
    <name type="scientific">Sporomusa silvacetica DSM 10669</name>
    <dbReference type="NCBI Taxonomy" id="1123289"/>
    <lineage>
        <taxon>Bacteria</taxon>
        <taxon>Bacillati</taxon>
        <taxon>Bacillota</taxon>
        <taxon>Negativicutes</taxon>
        <taxon>Selenomonadales</taxon>
        <taxon>Sporomusaceae</taxon>
        <taxon>Sporomusa</taxon>
    </lineage>
</organism>
<evidence type="ECO:0000256" key="10">
    <source>
        <dbReference type="ARBA" id="ARBA00033270"/>
    </source>
</evidence>
<dbReference type="EC" id="2.4.99.28" evidence="14"/>
<comment type="function">
    <text evidence="16">Peptidoglycan polymerase that is essential for cell division.</text>
</comment>
<evidence type="ECO:0000256" key="16">
    <source>
        <dbReference type="ARBA" id="ARBA00049966"/>
    </source>
</evidence>
<feature type="transmembrane region" description="Helical" evidence="17">
    <location>
        <begin position="123"/>
        <end position="141"/>
    </location>
</feature>
<evidence type="ECO:0000256" key="13">
    <source>
        <dbReference type="ARBA" id="ARBA00041418"/>
    </source>
</evidence>
<dbReference type="InterPro" id="IPR001182">
    <property type="entry name" value="FtsW/RodA"/>
</dbReference>
<keyword evidence="4 17" id="KW-0812">Transmembrane</keyword>
<feature type="transmembrane region" description="Helical" evidence="17">
    <location>
        <begin position="270"/>
        <end position="297"/>
    </location>
</feature>
<evidence type="ECO:0000256" key="14">
    <source>
        <dbReference type="ARBA" id="ARBA00044770"/>
    </source>
</evidence>
<dbReference type="PANTHER" id="PTHR30474:SF2">
    <property type="entry name" value="PEPTIDOGLYCAN GLYCOSYLTRANSFERASE FTSW-RELATED"/>
    <property type="match status" value="1"/>
</dbReference>
<comment type="subcellular location">
    <subcellularLocation>
        <location evidence="1">Membrane</location>
        <topology evidence="1">Multi-pass membrane protein</topology>
    </subcellularLocation>
</comment>
<feature type="transmembrane region" description="Helical" evidence="17">
    <location>
        <begin position="195"/>
        <end position="216"/>
    </location>
</feature>
<keyword evidence="8 17" id="KW-0472">Membrane</keyword>
<evidence type="ECO:0000256" key="17">
    <source>
        <dbReference type="SAM" id="Phobius"/>
    </source>
</evidence>
<evidence type="ECO:0000313" key="18">
    <source>
        <dbReference type="EMBL" id="XFO69354.1"/>
    </source>
</evidence>
<comment type="similarity">
    <text evidence="11">Belongs to the SEDS family. FtsW subfamily.</text>
</comment>
<dbReference type="EMBL" id="CP155573">
    <property type="protein sequence ID" value="XFO69354.1"/>
    <property type="molecule type" value="Genomic_DNA"/>
</dbReference>
<accession>A0ABZ3IUF6</accession>
<keyword evidence="6" id="KW-0573">Peptidoglycan synthesis</keyword>
<proteinExistence type="inferred from homology"/>
<protein>
    <recommendedName>
        <fullName evidence="12">Probable peptidoglycan glycosyltransferase FtsW</fullName>
        <ecNumber evidence="14">2.4.99.28</ecNumber>
    </recommendedName>
    <alternativeName>
        <fullName evidence="13">Cell division protein FtsW</fullName>
    </alternativeName>
    <alternativeName>
        <fullName evidence="10">Cell wall polymerase</fullName>
    </alternativeName>
    <alternativeName>
        <fullName evidence="9">Peptidoglycan polymerase</fullName>
    </alternativeName>
</protein>
<evidence type="ECO:0000256" key="2">
    <source>
        <dbReference type="ARBA" id="ARBA00022676"/>
    </source>
</evidence>
<evidence type="ECO:0000256" key="3">
    <source>
        <dbReference type="ARBA" id="ARBA00022679"/>
    </source>
</evidence>
<feature type="transmembrane region" description="Helical" evidence="17">
    <location>
        <begin position="54"/>
        <end position="74"/>
    </location>
</feature>
<evidence type="ECO:0000256" key="6">
    <source>
        <dbReference type="ARBA" id="ARBA00022984"/>
    </source>
</evidence>
<evidence type="ECO:0000256" key="1">
    <source>
        <dbReference type="ARBA" id="ARBA00004141"/>
    </source>
</evidence>
<name>A0ABZ3IUF6_9FIRM</name>
<feature type="transmembrane region" description="Helical" evidence="17">
    <location>
        <begin position="343"/>
        <end position="366"/>
    </location>
</feature>
<keyword evidence="5" id="KW-0133">Cell shape</keyword>
<feature type="transmembrane region" description="Helical" evidence="17">
    <location>
        <begin position="147"/>
        <end position="165"/>
    </location>
</feature>
<keyword evidence="2 18" id="KW-0328">Glycosyltransferase</keyword>
<dbReference type="GO" id="GO:0008955">
    <property type="term" value="F:peptidoglycan glycosyltransferase activity"/>
    <property type="evidence" value="ECO:0007669"/>
    <property type="project" value="UniProtKB-EC"/>
</dbReference>
<keyword evidence="7 17" id="KW-1133">Transmembrane helix</keyword>
<sequence>MSERKVKSFPKLWVSPAEAVFFIAGILFLIGTVNIFSASFVLGGQLFKDGYFFITKHLISFAVGFLVMIVAAVVDYRKLQGGWLLLAIITTIGLLLAVHVAGQDANGARRWLSLMGFKFQPSEIAKLTVIMITAAYLGARIDRGRRITLKSLPLGVTLIMGVLVLKQPDMGTAAVIVGLSLVLYVLAGIPRQERIYLGMTVAAMIVYLVYAASYRAERIWAWLDPWAYQQTSGYQTVQSLLAIGSGGLFGSGLGMGASKFNYLPEAHTDFAFAVLCQEMGFVGALLVMILLGAMAWYGIQIASRAADGYGFMLASGITALVVGQAVGNIAMVSGVIPVTGVPLPFISFGGTSLIVNCAAVGLLISVGRHITAKVFQPGERRFGADRPRLKLVKKPSRTTGA</sequence>
<evidence type="ECO:0000256" key="15">
    <source>
        <dbReference type="ARBA" id="ARBA00049902"/>
    </source>
</evidence>
<comment type="catalytic activity">
    <reaction evidence="15">
        <text>[GlcNAc-(1-&gt;4)-Mur2Ac(oyl-L-Ala-gamma-D-Glu-L-Lys-D-Ala-D-Ala)](n)-di-trans,octa-cis-undecaprenyl diphosphate + beta-D-GlcNAc-(1-&gt;4)-Mur2Ac(oyl-L-Ala-gamma-D-Glu-L-Lys-D-Ala-D-Ala)-di-trans,octa-cis-undecaprenyl diphosphate = [GlcNAc-(1-&gt;4)-Mur2Ac(oyl-L-Ala-gamma-D-Glu-L-Lys-D-Ala-D-Ala)](n+1)-di-trans,octa-cis-undecaprenyl diphosphate + di-trans,octa-cis-undecaprenyl diphosphate + H(+)</text>
        <dbReference type="Rhea" id="RHEA:23708"/>
        <dbReference type="Rhea" id="RHEA-COMP:9602"/>
        <dbReference type="Rhea" id="RHEA-COMP:9603"/>
        <dbReference type="ChEBI" id="CHEBI:15378"/>
        <dbReference type="ChEBI" id="CHEBI:58405"/>
        <dbReference type="ChEBI" id="CHEBI:60033"/>
        <dbReference type="ChEBI" id="CHEBI:78435"/>
        <dbReference type="EC" id="2.4.99.28"/>
    </reaction>
</comment>
<reference evidence="18" key="1">
    <citation type="submission" date="2024-05" db="EMBL/GenBank/DDBJ databases">
        <title>Isolation and characterization of Sporomusa carbonis sp. nov., a carboxydotrophic hydrogenogen in the genus of Sporomusa isolated from a charcoal burning pile.</title>
        <authorList>
            <person name="Boeer T."/>
            <person name="Rosenbaum F."/>
            <person name="Eysell L."/>
            <person name="Mueller V."/>
            <person name="Daniel R."/>
            <person name="Poehlein A."/>
        </authorList>
    </citation>
    <scope>NUCLEOTIDE SEQUENCE [LARGE SCALE GENOMIC DNA]</scope>
    <source>
        <strain evidence="18">DSM 10669</strain>
    </source>
</reference>
<feature type="transmembrane region" description="Helical" evidence="17">
    <location>
        <begin position="309"/>
        <end position="331"/>
    </location>
</feature>
<dbReference type="RefSeq" id="WP_094607862.1">
    <property type="nucleotide sequence ID" value="NZ_CP155573.1"/>
</dbReference>
<gene>
    <name evidence="18" type="primary">ftsW_2</name>
    <name evidence="18" type="ORF">SPSIL_055870</name>
</gene>
<keyword evidence="3 18" id="KW-0808">Transferase</keyword>
<evidence type="ECO:0000256" key="5">
    <source>
        <dbReference type="ARBA" id="ARBA00022960"/>
    </source>
</evidence>
<feature type="transmembrane region" description="Helical" evidence="17">
    <location>
        <begin position="80"/>
        <end position="102"/>
    </location>
</feature>
<keyword evidence="19" id="KW-1185">Reference proteome</keyword>
<evidence type="ECO:0000313" key="19">
    <source>
        <dbReference type="Proteomes" id="UP000216752"/>
    </source>
</evidence>
<feature type="transmembrane region" description="Helical" evidence="17">
    <location>
        <begin position="172"/>
        <end position="189"/>
    </location>
</feature>
<dbReference type="Pfam" id="PF01098">
    <property type="entry name" value="FTSW_RODA_SPOVE"/>
    <property type="match status" value="1"/>
</dbReference>
<evidence type="ECO:0000256" key="9">
    <source>
        <dbReference type="ARBA" id="ARBA00032370"/>
    </source>
</evidence>
<evidence type="ECO:0000256" key="8">
    <source>
        <dbReference type="ARBA" id="ARBA00023136"/>
    </source>
</evidence>
<feature type="transmembrane region" description="Helical" evidence="17">
    <location>
        <begin position="20"/>
        <end position="42"/>
    </location>
</feature>
<evidence type="ECO:0000256" key="4">
    <source>
        <dbReference type="ARBA" id="ARBA00022692"/>
    </source>
</evidence>
<dbReference type="PANTHER" id="PTHR30474">
    <property type="entry name" value="CELL CYCLE PROTEIN"/>
    <property type="match status" value="1"/>
</dbReference>
<evidence type="ECO:0000256" key="7">
    <source>
        <dbReference type="ARBA" id="ARBA00022989"/>
    </source>
</evidence>
<dbReference type="Proteomes" id="UP000216752">
    <property type="component" value="Chromosome"/>
</dbReference>